<keyword evidence="5" id="KW-1185">Reference proteome</keyword>
<dbReference type="GO" id="GO:0046872">
    <property type="term" value="F:metal ion binding"/>
    <property type="evidence" value="ECO:0007669"/>
    <property type="project" value="UniProtKB-KW"/>
</dbReference>
<dbReference type="WBParaSite" id="OFLC_0000591601-mRNA-1">
    <property type="protein sequence ID" value="OFLC_0000591601-mRNA-1"/>
    <property type="gene ID" value="OFLC_0000591601"/>
</dbReference>
<dbReference type="EMBL" id="UZAJ01005348">
    <property type="protein sequence ID" value="VDO44788.1"/>
    <property type="molecule type" value="Genomic_DNA"/>
</dbReference>
<reference evidence="6" key="1">
    <citation type="submission" date="2016-06" db="UniProtKB">
        <authorList>
            <consortium name="WormBaseParasite"/>
        </authorList>
    </citation>
    <scope>IDENTIFICATION</scope>
</reference>
<dbReference type="GO" id="GO:0004222">
    <property type="term" value="F:metalloendopeptidase activity"/>
    <property type="evidence" value="ECO:0007669"/>
    <property type="project" value="TreeGrafter"/>
</dbReference>
<feature type="transmembrane region" description="Helical" evidence="2">
    <location>
        <begin position="84"/>
        <end position="103"/>
    </location>
</feature>
<dbReference type="AlphaFoldDB" id="A0A183HEK5"/>
<evidence type="ECO:0000313" key="6">
    <source>
        <dbReference type="WBParaSite" id="OFLC_0000591601-mRNA-1"/>
    </source>
</evidence>
<keyword evidence="2" id="KW-0812">Transmembrane</keyword>
<dbReference type="GO" id="GO:0043171">
    <property type="term" value="P:peptide catabolic process"/>
    <property type="evidence" value="ECO:0007669"/>
    <property type="project" value="TreeGrafter"/>
</dbReference>
<name>A0A183HEK5_9BILA</name>
<dbReference type="GO" id="GO:0051603">
    <property type="term" value="P:proteolysis involved in protein catabolic process"/>
    <property type="evidence" value="ECO:0007669"/>
    <property type="project" value="TreeGrafter"/>
</dbReference>
<accession>A0A183HEK5</accession>
<keyword evidence="2" id="KW-1133">Transmembrane helix</keyword>
<keyword evidence="1" id="KW-0479">Metal-binding</keyword>
<evidence type="ECO:0000256" key="2">
    <source>
        <dbReference type="SAM" id="Phobius"/>
    </source>
</evidence>
<dbReference type="InterPro" id="IPR011249">
    <property type="entry name" value="Metalloenz_LuxS/M16"/>
</dbReference>
<dbReference type="Pfam" id="PF05193">
    <property type="entry name" value="Peptidase_M16_C"/>
    <property type="match status" value="1"/>
</dbReference>
<dbReference type="InterPro" id="IPR050626">
    <property type="entry name" value="Peptidase_M16"/>
</dbReference>
<evidence type="ECO:0000313" key="4">
    <source>
        <dbReference type="EMBL" id="VDO44788.1"/>
    </source>
</evidence>
<reference evidence="4 5" key="2">
    <citation type="submission" date="2018-11" db="EMBL/GenBank/DDBJ databases">
        <authorList>
            <consortium name="Pathogen Informatics"/>
        </authorList>
    </citation>
    <scope>NUCLEOTIDE SEQUENCE [LARGE SCALE GENOMIC DNA]</scope>
</reference>
<dbReference type="SUPFAM" id="SSF63411">
    <property type="entry name" value="LuxS/MPP-like metallohydrolase"/>
    <property type="match status" value="3"/>
</dbReference>
<proteinExistence type="predicted"/>
<protein>
    <submittedName>
        <fullName evidence="6">Peptidase_M16_C domain-containing protein</fullName>
    </submittedName>
</protein>
<dbReference type="Proteomes" id="UP000267606">
    <property type="component" value="Unassembled WGS sequence"/>
</dbReference>
<dbReference type="PANTHER" id="PTHR43690">
    <property type="entry name" value="NARDILYSIN"/>
    <property type="match status" value="1"/>
</dbReference>
<evidence type="ECO:0000313" key="5">
    <source>
        <dbReference type="Proteomes" id="UP000267606"/>
    </source>
</evidence>
<evidence type="ECO:0000256" key="1">
    <source>
        <dbReference type="ARBA" id="ARBA00022723"/>
    </source>
</evidence>
<gene>
    <name evidence="4" type="ORF">OFLC_LOCUS5916</name>
</gene>
<evidence type="ECO:0000259" key="3">
    <source>
        <dbReference type="Pfam" id="PF05193"/>
    </source>
</evidence>
<dbReference type="GO" id="GO:0005739">
    <property type="term" value="C:mitochondrion"/>
    <property type="evidence" value="ECO:0007669"/>
    <property type="project" value="TreeGrafter"/>
</dbReference>
<sequence>MIGGALDRFVQFFLSPQFTESATEREVRAVDSEFSNSLFHDQWRILQVERKTIKTSFQISIYFEAQNFPHIHCDKQNNGRKEQYVSCNFVLVHLYLILFLLYFRSLSKPSHDYGKFGTGNRTTLLVDALKNGIEPRKALLEFHKTYYSSDIMSFAVLGKESLNQLEQMVKSLSFGDIGKKNVSRKIWTEAPYGEEQLGVKIEVRFIVSELVPVKDLRYLNLTFPIPDYRDDYRSWPAHYVSHLIGHEGPGSLLSELKKRGWVNSLSAGDHLLARGFGSFGISVDLSEGSFFNFIL</sequence>
<feature type="domain" description="Peptidase M16 C-terminal" evidence="3">
    <location>
        <begin position="136"/>
        <end position="286"/>
    </location>
</feature>
<dbReference type="Gene3D" id="3.30.830.10">
    <property type="entry name" value="Metalloenzyme, LuxS/M16 peptidase-like"/>
    <property type="match status" value="2"/>
</dbReference>
<dbReference type="PANTHER" id="PTHR43690:SF18">
    <property type="entry name" value="INSULIN-DEGRADING ENZYME-RELATED"/>
    <property type="match status" value="1"/>
</dbReference>
<dbReference type="InterPro" id="IPR007863">
    <property type="entry name" value="Peptidase_M16_C"/>
</dbReference>
<dbReference type="GO" id="GO:0005829">
    <property type="term" value="C:cytosol"/>
    <property type="evidence" value="ECO:0007669"/>
    <property type="project" value="TreeGrafter"/>
</dbReference>
<organism evidence="6">
    <name type="scientific">Onchocerca flexuosa</name>
    <dbReference type="NCBI Taxonomy" id="387005"/>
    <lineage>
        <taxon>Eukaryota</taxon>
        <taxon>Metazoa</taxon>
        <taxon>Ecdysozoa</taxon>
        <taxon>Nematoda</taxon>
        <taxon>Chromadorea</taxon>
        <taxon>Rhabditida</taxon>
        <taxon>Spirurina</taxon>
        <taxon>Spiruromorpha</taxon>
        <taxon>Filarioidea</taxon>
        <taxon>Onchocercidae</taxon>
        <taxon>Onchocerca</taxon>
    </lineage>
</organism>
<keyword evidence="2" id="KW-0472">Membrane</keyword>
<dbReference type="STRING" id="387005.A0A183HEK5"/>